<name>A0A377W0Y7_KLEPN</name>
<protein>
    <submittedName>
        <fullName evidence="1">Diguanylate cyclase</fullName>
    </submittedName>
</protein>
<evidence type="ECO:0000313" key="2">
    <source>
        <dbReference type="Proteomes" id="UP000255099"/>
    </source>
</evidence>
<sequence length="52" mass="6090">MSLNEMRNGIYSTCPETQLQHYLRYLDTMSEIFEVWTLPTANGLRRCIAKPP</sequence>
<evidence type="ECO:0000313" key="1">
    <source>
        <dbReference type="EMBL" id="STT48564.1"/>
    </source>
</evidence>
<organism evidence="1 2">
    <name type="scientific">Klebsiella pneumoniae</name>
    <dbReference type="NCBI Taxonomy" id="573"/>
    <lineage>
        <taxon>Bacteria</taxon>
        <taxon>Pseudomonadati</taxon>
        <taxon>Pseudomonadota</taxon>
        <taxon>Gammaproteobacteria</taxon>
        <taxon>Enterobacterales</taxon>
        <taxon>Enterobacteriaceae</taxon>
        <taxon>Klebsiella/Raoultella group</taxon>
        <taxon>Klebsiella</taxon>
        <taxon>Klebsiella pneumoniae complex</taxon>
    </lineage>
</organism>
<dbReference type="AlphaFoldDB" id="A0A377W0Y7"/>
<dbReference type="EMBL" id="UGLB01000003">
    <property type="protein sequence ID" value="STT48564.1"/>
    <property type="molecule type" value="Genomic_DNA"/>
</dbReference>
<reference evidence="1 2" key="1">
    <citation type="submission" date="2018-06" db="EMBL/GenBank/DDBJ databases">
        <authorList>
            <consortium name="Pathogen Informatics"/>
            <person name="Doyle S."/>
        </authorList>
    </citation>
    <scope>NUCLEOTIDE SEQUENCE [LARGE SCALE GENOMIC DNA]</scope>
    <source>
        <strain evidence="1 2">NCTC9637</strain>
    </source>
</reference>
<accession>A0A377W0Y7</accession>
<gene>
    <name evidence="1" type="ORF">NCTC9637_03511</name>
</gene>
<proteinExistence type="predicted"/>
<dbReference type="Proteomes" id="UP000255099">
    <property type="component" value="Unassembled WGS sequence"/>
</dbReference>